<proteinExistence type="predicted"/>
<dbReference type="InterPro" id="IPR000477">
    <property type="entry name" value="RT_dom"/>
</dbReference>
<dbReference type="PANTHER" id="PTHR47331">
    <property type="entry name" value="PHD-TYPE DOMAIN-CONTAINING PROTEIN"/>
    <property type="match status" value="1"/>
</dbReference>
<feature type="domain" description="Integrase catalytic" evidence="8">
    <location>
        <begin position="1640"/>
        <end position="1827"/>
    </location>
</feature>
<dbReference type="PROSITE" id="PS50994">
    <property type="entry name" value="INTEGRASE"/>
    <property type="match status" value="1"/>
</dbReference>
<dbReference type="Gene3D" id="3.30.70.270">
    <property type="match status" value="1"/>
</dbReference>
<reference evidence="10" key="1">
    <citation type="journal article" date="2015" name="Nat. Genet.">
        <title>The genome and transcriptome of the zoonotic hookworm Ancylostoma ceylanicum identify infection-specific gene families.</title>
        <authorList>
            <person name="Schwarz E.M."/>
            <person name="Hu Y."/>
            <person name="Antoshechkin I."/>
            <person name="Miller M.M."/>
            <person name="Sternberg P.W."/>
            <person name="Aroian R.V."/>
        </authorList>
    </citation>
    <scope>NUCLEOTIDE SEQUENCE</scope>
    <source>
        <strain evidence="10">HY135</strain>
    </source>
</reference>
<keyword evidence="3" id="KW-0540">Nuclease</keyword>
<feature type="region of interest" description="Disordered" evidence="7">
    <location>
        <begin position="496"/>
        <end position="613"/>
    </location>
</feature>
<feature type="compositionally biased region" description="Basic residues" evidence="7">
    <location>
        <begin position="558"/>
        <end position="574"/>
    </location>
</feature>
<dbReference type="OrthoDB" id="5870244at2759"/>
<dbReference type="InterPro" id="IPR012337">
    <property type="entry name" value="RNaseH-like_sf"/>
</dbReference>
<dbReference type="GO" id="GO:0004190">
    <property type="term" value="F:aspartic-type endopeptidase activity"/>
    <property type="evidence" value="ECO:0007669"/>
    <property type="project" value="InterPro"/>
</dbReference>
<dbReference type="InterPro" id="IPR043128">
    <property type="entry name" value="Rev_trsase/Diguanyl_cyclase"/>
</dbReference>
<name>A0A016UC71_9BILA</name>
<evidence type="ECO:0000256" key="3">
    <source>
        <dbReference type="ARBA" id="ARBA00022722"/>
    </source>
</evidence>
<dbReference type="Gene3D" id="1.10.340.70">
    <property type="match status" value="1"/>
</dbReference>
<dbReference type="Proteomes" id="UP000024635">
    <property type="component" value="Unassembled WGS sequence"/>
</dbReference>
<dbReference type="InterPro" id="IPR008042">
    <property type="entry name" value="Retrotrans_Pao"/>
</dbReference>
<dbReference type="EMBL" id="JARK01001382">
    <property type="protein sequence ID" value="EYC12760.1"/>
    <property type="molecule type" value="Genomic_DNA"/>
</dbReference>
<dbReference type="SUPFAM" id="SSF56672">
    <property type="entry name" value="DNA/RNA polymerases"/>
    <property type="match status" value="1"/>
</dbReference>
<dbReference type="InterPro" id="IPR043502">
    <property type="entry name" value="DNA/RNA_pol_sf"/>
</dbReference>
<keyword evidence="10" id="KW-1185">Reference proteome</keyword>
<dbReference type="Pfam" id="PF18701">
    <property type="entry name" value="DUF5641"/>
    <property type="match status" value="1"/>
</dbReference>
<dbReference type="GO" id="GO:0003676">
    <property type="term" value="F:nucleic acid binding"/>
    <property type="evidence" value="ECO:0007669"/>
    <property type="project" value="InterPro"/>
</dbReference>
<evidence type="ECO:0000313" key="9">
    <source>
        <dbReference type="EMBL" id="EYC12760.1"/>
    </source>
</evidence>
<dbReference type="Pfam" id="PF03564">
    <property type="entry name" value="DUF1759"/>
    <property type="match status" value="1"/>
</dbReference>
<dbReference type="InterPro" id="IPR036397">
    <property type="entry name" value="RNaseH_sf"/>
</dbReference>
<evidence type="ECO:0000256" key="7">
    <source>
        <dbReference type="SAM" id="MobiDB-lite"/>
    </source>
</evidence>
<evidence type="ECO:0000256" key="4">
    <source>
        <dbReference type="ARBA" id="ARBA00022759"/>
    </source>
</evidence>
<dbReference type="SUPFAM" id="SSF53098">
    <property type="entry name" value="Ribonuclease H-like"/>
    <property type="match status" value="1"/>
</dbReference>
<dbReference type="Gene3D" id="3.30.420.10">
    <property type="entry name" value="Ribonuclease H-like superfamily/Ribonuclease H"/>
    <property type="match status" value="1"/>
</dbReference>
<keyword evidence="2" id="KW-0548">Nucleotidyltransferase</keyword>
<dbReference type="GO" id="GO:0015074">
    <property type="term" value="P:DNA integration"/>
    <property type="evidence" value="ECO:0007669"/>
    <property type="project" value="InterPro"/>
</dbReference>
<evidence type="ECO:0000256" key="6">
    <source>
        <dbReference type="ARBA" id="ARBA00022918"/>
    </source>
</evidence>
<dbReference type="Pfam" id="PF05380">
    <property type="entry name" value="Peptidase_A17"/>
    <property type="match status" value="1"/>
</dbReference>
<dbReference type="GO" id="GO:0003964">
    <property type="term" value="F:RNA-directed DNA polymerase activity"/>
    <property type="evidence" value="ECO:0007669"/>
    <property type="project" value="UniProtKB-KW"/>
</dbReference>
<keyword evidence="6" id="KW-0695">RNA-directed DNA polymerase</keyword>
<dbReference type="Gene3D" id="3.10.10.10">
    <property type="entry name" value="HIV Type 1 Reverse Transcriptase, subunit A, domain 1"/>
    <property type="match status" value="1"/>
</dbReference>
<feature type="compositionally biased region" description="Low complexity" evidence="7">
    <location>
        <begin position="575"/>
        <end position="593"/>
    </location>
</feature>
<dbReference type="GO" id="GO:0042575">
    <property type="term" value="C:DNA polymerase complex"/>
    <property type="evidence" value="ECO:0007669"/>
    <property type="project" value="UniProtKB-ARBA"/>
</dbReference>
<keyword evidence="4" id="KW-0255">Endonuclease</keyword>
<organism evidence="9 10">
    <name type="scientific">Ancylostoma ceylanicum</name>
    <dbReference type="NCBI Taxonomy" id="53326"/>
    <lineage>
        <taxon>Eukaryota</taxon>
        <taxon>Metazoa</taxon>
        <taxon>Ecdysozoa</taxon>
        <taxon>Nematoda</taxon>
        <taxon>Chromadorea</taxon>
        <taxon>Rhabditida</taxon>
        <taxon>Rhabditina</taxon>
        <taxon>Rhabditomorpha</taxon>
        <taxon>Strongyloidea</taxon>
        <taxon>Ancylostomatidae</taxon>
        <taxon>Ancylostomatinae</taxon>
        <taxon>Ancylostoma</taxon>
    </lineage>
</organism>
<dbReference type="InterPro" id="IPR040676">
    <property type="entry name" value="DUF5641"/>
</dbReference>
<dbReference type="STRING" id="53326.A0A016UC71"/>
<dbReference type="InterPro" id="IPR005312">
    <property type="entry name" value="DUF1759"/>
</dbReference>
<dbReference type="InterPro" id="IPR001969">
    <property type="entry name" value="Aspartic_peptidase_AS"/>
</dbReference>
<dbReference type="PANTHER" id="PTHR47331:SF1">
    <property type="entry name" value="GAG-LIKE PROTEIN"/>
    <property type="match status" value="1"/>
</dbReference>
<dbReference type="GO" id="GO:0004519">
    <property type="term" value="F:endonuclease activity"/>
    <property type="evidence" value="ECO:0007669"/>
    <property type="project" value="UniProtKB-KW"/>
</dbReference>
<comment type="caution">
    <text evidence="9">The sequence shown here is derived from an EMBL/GenBank/DDBJ whole genome shotgun (WGS) entry which is preliminary data.</text>
</comment>
<gene>
    <name evidence="9" type="primary">Acey_s0046.g1407</name>
    <name evidence="9" type="ORF">Y032_0046g1407</name>
</gene>
<accession>A0A016UC71</accession>
<dbReference type="PROSITE" id="PS00141">
    <property type="entry name" value="ASP_PROTEASE"/>
    <property type="match status" value="1"/>
</dbReference>
<dbReference type="InterPro" id="IPR001584">
    <property type="entry name" value="Integrase_cat-core"/>
</dbReference>
<evidence type="ECO:0000256" key="5">
    <source>
        <dbReference type="ARBA" id="ARBA00022801"/>
    </source>
</evidence>
<protein>
    <recommendedName>
        <fullName evidence="8">Integrase catalytic domain-containing protein</fullName>
    </recommendedName>
</protein>
<evidence type="ECO:0000256" key="1">
    <source>
        <dbReference type="ARBA" id="ARBA00022679"/>
    </source>
</evidence>
<evidence type="ECO:0000259" key="8">
    <source>
        <dbReference type="PROSITE" id="PS50994"/>
    </source>
</evidence>
<sequence length="1982" mass="224708">MSEYGVVKSTLTSAINDLIRATSTIDQSYFQPFSSQATLLDQYRSLCERNVGMTCAKLTVENALNILKHRYEDAQRFVSGQHDGKTVALDLNTYWEETKGARLLDDAIKIISQLHSQLELELSLANQIRDKLSASVASSEPLDSMSSQKSPPLETNVAHSTNTIRANVSFAVNSSTQTACILEHQVVQLRKLEVPSFDGDQSRFYDFWARFKTMVHNNPALSTANKFLHLISSLKGSAALVVERFDITDSQNYELAITALLKRYDRPDFTHNHFLQKLEQLPPSSASASSQRDTLCRIEACVLQLDRFEDTSQSLPLKRLVLKKFPRETQLEVVKMEHRSGTTWSLHQLLEGFSQFIEELEKVDDMFLHPGIENLAITPAITSPSADDDADSRPTTPLASYNPDVCCFCASSDHRSSSCHRSVTPSVRRLAVDRYKLCYKCITLGHSAANCSASNCSYCGKGHHTLLCLTRPPSSSPSRRPSGRSCVQLDSYRSSCSRCSSRSSSREGHYSRRSSSRNYSRSPVRRRSYDRDSHRSTYYSSSSSHRRSRRSPSPPSRGYRRHSSHSSRSRHRRSSCSPYRHTTYRSSRSSSPIRHSDSSSYLSNRIRQDSSSLDRNRHTFDNILADSERKIIMDCYRSVKDASSSVLLSASTHQSILMIVQAYAHNQRTGSLDPVSILLDSGAQTSFITNSTVSRLSLRPFDIRPLTTVGFGGHRVTEETGLVDVQLFDYTDQPFEVRLYTKNVVAAPRKAQQLHPEDFAALRSNDIDPESLLLTQTVVPDILLGINYFWEVLCDVSPIVLPSGLVLSHTRFGPTVSGISFFVNVAQVVDHSSAERSVDSVTRLWDLDLLGITDDPDPSVDKDEDARILRHFQNTAVEIGGYLYVQFPWKSSHPRLADNKLLAYKRLESQYRTLAAKPLLWKDYAATFDDYLKQGIIEEVDEFTFDDNRVYYIPHQAVIKATSSTTKLRVVFDASSHYRNAPSLNDCLHSGPAILPDLVGILLRARLAPLLLVSDVEKAFLQIRLQRSQRDATRFLWLRDPSLPPSQHNLRIFRFTRVPFGITASPFLLAASILYYLDRDLASSLKKEIKQNTYVDNVLLSANTPEEAIVKYRESKSLFSSMHMNLREFLCNSDIVNAAISPSDRIRNASSVKLLGMPWKPDADNLVIPLKIVHQPVSTKRTALRALSSTFDPLGLLVPFLAPLKVFIQETWKKKYQWDDPFDEEDLLRWQLLIQDLEDPLPPIPRCVVPSDPSCTLELAVFGDASQRLYACCVYLICRSWVGTTSHLLMAKSRLGEVQPLTMPRMELLAALISARLARFVHSQLHRPIAAVHFFSDSQIALHWIHSSRPLKRFVNNRVVEIRSIVSALQSSGTHVKFYYVQSDQNPADCASRGLPTRSAQNHIWWCGPSFLVLPSSQWPKANCEFNLPPDVSPEVENEFQTLTAILVYSYQSPLRFQATNSYLKLVRSTAYVLKFVSALFRKIRHRPSSLNLSHSTPTKLIDAVEFTNAETLLITEQYRESVQQLQKLPLHRFNAHRSADGLLRCPNRLEHDETSTISAAPILLVPAHPLTNIVVMHHHLENLHSGAHATIASLRRRFFIPSIRSTVVKILRDCLVCKKANCLPYRYPDMPSLPPERVNRFRPFQKVGLDYLGPVYYRDSFHTKAKVWVCLFTCMATRAVHLEVVIDNTVQEFLLAFRRFVARRGTPDYVLSDNATTFHSASDTLHVIYTRAAVEKLTNEFTKRRITWKFITPLSPWKGGFYERLVGLFKSAFRKAVHRILLPLQQLQTLVCEIEAVLNSRPLLSIRDTCTAPHVLKPIDFISPEVDLQIPPERSLASFPSHRLADWYRGTVSVLDQFWNIWYKDYLSVIADRHQKRIRQGRSTSVIPQVSDVVLIAEENVPRGQWPLGVITALGNVNDDGPGSATVRMPNGRLVQRSLNHLYPLEIAAFEDQEEPKETEKRIPTRIQPPRAVKRVRFYSR</sequence>
<dbReference type="Pfam" id="PF00078">
    <property type="entry name" value="RVT_1"/>
    <property type="match status" value="1"/>
</dbReference>
<dbReference type="Pfam" id="PF17921">
    <property type="entry name" value="Integrase_H2C2"/>
    <property type="match status" value="1"/>
</dbReference>
<dbReference type="CDD" id="cd00303">
    <property type="entry name" value="retropepsin_like"/>
    <property type="match status" value="1"/>
</dbReference>
<dbReference type="InterPro" id="IPR041588">
    <property type="entry name" value="Integrase_H2C2"/>
</dbReference>
<evidence type="ECO:0000256" key="2">
    <source>
        <dbReference type="ARBA" id="ARBA00022695"/>
    </source>
</evidence>
<keyword evidence="5" id="KW-0378">Hydrolase</keyword>
<dbReference type="GO" id="GO:0006508">
    <property type="term" value="P:proteolysis"/>
    <property type="evidence" value="ECO:0007669"/>
    <property type="project" value="InterPro"/>
</dbReference>
<evidence type="ECO:0000313" key="10">
    <source>
        <dbReference type="Proteomes" id="UP000024635"/>
    </source>
</evidence>
<keyword evidence="1" id="KW-0808">Transferase</keyword>